<dbReference type="OrthoDB" id="256574at2"/>
<dbReference type="CDD" id="cd24012">
    <property type="entry name" value="ASKHA_NBD_KDGal-kinase"/>
    <property type="match status" value="1"/>
</dbReference>
<protein>
    <submittedName>
        <fullName evidence="1">2-dehydro-3-deoxygalactonokinase</fullName>
    </submittedName>
</protein>
<dbReference type="Proteomes" id="UP000291088">
    <property type="component" value="Unassembled WGS sequence"/>
</dbReference>
<dbReference type="Gene3D" id="3.30.420.310">
    <property type="entry name" value="2-keto-3-deoxy-galactonokinase, C-terminal domain"/>
    <property type="match status" value="1"/>
</dbReference>
<keyword evidence="1" id="KW-0808">Transferase</keyword>
<gene>
    <name evidence="1" type="ORF">EUU22_22470</name>
</gene>
<proteinExistence type="predicted"/>
<sequence length="317" mass="33221">MTDTGAEKTTAGAFCALADWGTSNFRLWVVDRAGNVLGRRQSDEGLLTCADGRFAAVLESHLAALGASADLPVAITGMAGARTGWREAPYVETPAPLDALYRQAVTPEGVTRPVFILPGVCQRTTGPFDVMRGEETQLAGAVASGLADGIFCLPGTHSKWVELKGGRIAAFRTVMTGELFDLLSRHSILKHSIGDDLAFTADDRGFSDGVTEALAEGFALSAHLFSIRAAGLLGGDAPKPAARLSGMLIGAEIAATRTFLPQGMTVHLVGSARLTALYGRALEIAGTQSRLLDGEELVRKGLFAAASSLFQSSEVSR</sequence>
<name>A0A4Q2S9W5_9HYPH</name>
<comment type="caution">
    <text evidence="1">The sequence shown here is derived from an EMBL/GenBank/DDBJ whole genome shotgun (WGS) entry which is preliminary data.</text>
</comment>
<keyword evidence="2" id="KW-1185">Reference proteome</keyword>
<dbReference type="GO" id="GO:0008671">
    <property type="term" value="F:2-dehydro-3-deoxygalactonokinase activity"/>
    <property type="evidence" value="ECO:0007669"/>
    <property type="project" value="InterPro"/>
</dbReference>
<dbReference type="EMBL" id="SDVB01000380">
    <property type="protein sequence ID" value="RYB97864.1"/>
    <property type="molecule type" value="Genomic_DNA"/>
</dbReference>
<dbReference type="AlphaFoldDB" id="A0A4Q2S9W5"/>
<organism evidence="1 2">
    <name type="scientific">Ciceribacter ferrooxidans</name>
    <dbReference type="NCBI Taxonomy" id="2509717"/>
    <lineage>
        <taxon>Bacteria</taxon>
        <taxon>Pseudomonadati</taxon>
        <taxon>Pseudomonadota</taxon>
        <taxon>Alphaproteobacteria</taxon>
        <taxon>Hyphomicrobiales</taxon>
        <taxon>Rhizobiaceae</taxon>
        <taxon>Ciceribacter</taxon>
    </lineage>
</organism>
<dbReference type="InterPro" id="IPR042257">
    <property type="entry name" value="DGOK_C"/>
</dbReference>
<dbReference type="Gene3D" id="3.30.420.300">
    <property type="entry name" value="2-keto-3-deoxy-galactonokinase, substrate binding domain"/>
    <property type="match status" value="1"/>
</dbReference>
<accession>A0A4Q2S9W5</accession>
<dbReference type="RefSeq" id="WP_129334203.1">
    <property type="nucleotide sequence ID" value="NZ_SDVB01000380.1"/>
</dbReference>
<dbReference type="Pfam" id="PF05035">
    <property type="entry name" value="DGOK"/>
    <property type="match status" value="1"/>
</dbReference>
<dbReference type="InterPro" id="IPR042258">
    <property type="entry name" value="DGOK_N"/>
</dbReference>
<keyword evidence="1" id="KW-0418">Kinase</keyword>
<dbReference type="GO" id="GO:0034194">
    <property type="term" value="P:D-galactonate catabolic process"/>
    <property type="evidence" value="ECO:0007669"/>
    <property type="project" value="InterPro"/>
</dbReference>
<dbReference type="InterPro" id="IPR007729">
    <property type="entry name" value="DGOK"/>
</dbReference>
<evidence type="ECO:0000313" key="1">
    <source>
        <dbReference type="EMBL" id="RYB97864.1"/>
    </source>
</evidence>
<reference evidence="1 2" key="1">
    <citation type="submission" date="2019-01" db="EMBL/GenBank/DDBJ databases">
        <authorList>
            <person name="Deng T."/>
        </authorList>
    </citation>
    <scope>NUCLEOTIDE SEQUENCE [LARGE SCALE GENOMIC DNA]</scope>
    <source>
        <strain evidence="1 2">F8825</strain>
    </source>
</reference>
<evidence type="ECO:0000313" key="2">
    <source>
        <dbReference type="Proteomes" id="UP000291088"/>
    </source>
</evidence>